<dbReference type="InterPro" id="IPR029058">
    <property type="entry name" value="AB_hydrolase_fold"/>
</dbReference>
<dbReference type="EC" id="3.1.1.-" evidence="3"/>
<reference evidence="5 6" key="1">
    <citation type="submission" date="2018-03" db="EMBL/GenBank/DDBJ databases">
        <title>Genomic Encyclopedia of Archaeal and Bacterial Type Strains, Phase II (KMG-II): from individual species to whole genera.</title>
        <authorList>
            <person name="Goeker M."/>
        </authorList>
    </citation>
    <scope>NUCLEOTIDE SEQUENCE [LARGE SCALE GENOMIC DNA]</scope>
    <source>
        <strain evidence="5 6">DSM 45312</strain>
    </source>
</reference>
<protein>
    <recommendedName>
        <fullName evidence="3">Carboxylic ester hydrolase</fullName>
        <ecNumber evidence="3">3.1.1.-</ecNumber>
    </recommendedName>
</protein>
<comment type="caution">
    <text evidence="5">The sequence shown here is derived from an EMBL/GenBank/DDBJ whole genome shotgun (WGS) entry which is preliminary data.</text>
</comment>
<dbReference type="EMBL" id="PYGA01000004">
    <property type="protein sequence ID" value="PSK98814.1"/>
    <property type="molecule type" value="Genomic_DNA"/>
</dbReference>
<dbReference type="AlphaFoldDB" id="A0A2P8DNM5"/>
<dbReference type="InterPro" id="IPR002018">
    <property type="entry name" value="CarbesteraseB"/>
</dbReference>
<dbReference type="GO" id="GO:0016787">
    <property type="term" value="F:hydrolase activity"/>
    <property type="evidence" value="ECO:0007669"/>
    <property type="project" value="UniProtKB-KW"/>
</dbReference>
<evidence type="ECO:0000256" key="3">
    <source>
        <dbReference type="RuleBase" id="RU361235"/>
    </source>
</evidence>
<dbReference type="Proteomes" id="UP000240542">
    <property type="component" value="Unassembled WGS sequence"/>
</dbReference>
<name>A0A2P8DNM5_9ACTN</name>
<dbReference type="RefSeq" id="WP_106582153.1">
    <property type="nucleotide sequence ID" value="NZ_PYGA01000004.1"/>
</dbReference>
<sequence length="531" mass="56104">MTTPKRRRRRIAGVAAAMLIAPGAASAATPGPGSPSLTVRLDSGRIHGIETDTTRRFLGIPYASPPVGDLRWAPPQPPKPWRGVREAAATGSACPQAAPGQDPITDEDCLFVNVTTPRDAEPGSGLPVMVWWHGGGFTQDSGNYYHAERLADQGNVIVVTVNYRLGILGYFGLPGLPGSGNFGLADQIASLEWTKRNAAAFGGDPANITVFGQSAGAMSICALLTSPRADGLFAKAAVSSGSCLLRWPNGGLYPGAAAQAPYLPLRRVQEDGLAVARDLGASPGRELADMREKPVAELLTKTQGFTNHLAYGTGLLPMDPAAAVQAGAFTRVPMISGNTRDEARSFVAGAMMVDPDRITAETYPGLLRNAFGDNAAAVAAEYPLSEYPSAGLAWATVVTDHTWAGQTQAGNREFARHTTVYPYEFADPDAPNVNGVEVPEVPQGAAHATDLPSLFELHGHDLLTDPAQREMSRTMIGYWTAFARTGDPNHEGAPHWPAGTDGGRAMRFTPGAVEPADVATEHHAEFWRSLG</sequence>
<keyword evidence="3" id="KW-0732">Signal</keyword>
<evidence type="ECO:0000313" key="6">
    <source>
        <dbReference type="Proteomes" id="UP000240542"/>
    </source>
</evidence>
<keyword evidence="6" id="KW-1185">Reference proteome</keyword>
<feature type="chain" id="PRO_5015023768" description="Carboxylic ester hydrolase" evidence="3">
    <location>
        <begin position="28"/>
        <end position="531"/>
    </location>
</feature>
<evidence type="ECO:0000313" key="5">
    <source>
        <dbReference type="EMBL" id="PSK98814.1"/>
    </source>
</evidence>
<accession>A0A2P8DNM5</accession>
<gene>
    <name evidence="5" type="ORF">CLV63_10438</name>
</gene>
<feature type="domain" description="Carboxylesterase type B" evidence="4">
    <location>
        <begin position="37"/>
        <end position="510"/>
    </location>
</feature>
<dbReference type="SUPFAM" id="SSF53474">
    <property type="entry name" value="alpha/beta-Hydrolases"/>
    <property type="match status" value="1"/>
</dbReference>
<evidence type="ECO:0000259" key="4">
    <source>
        <dbReference type="Pfam" id="PF00135"/>
    </source>
</evidence>
<comment type="similarity">
    <text evidence="1 3">Belongs to the type-B carboxylesterase/lipase family.</text>
</comment>
<dbReference type="PROSITE" id="PS00122">
    <property type="entry name" value="CARBOXYLESTERASE_B_1"/>
    <property type="match status" value="1"/>
</dbReference>
<dbReference type="InterPro" id="IPR019826">
    <property type="entry name" value="Carboxylesterase_B_AS"/>
</dbReference>
<organism evidence="5 6">
    <name type="scientific">Murinocardiopsis flavida</name>
    <dbReference type="NCBI Taxonomy" id="645275"/>
    <lineage>
        <taxon>Bacteria</taxon>
        <taxon>Bacillati</taxon>
        <taxon>Actinomycetota</taxon>
        <taxon>Actinomycetes</taxon>
        <taxon>Streptosporangiales</taxon>
        <taxon>Nocardiopsidaceae</taxon>
        <taxon>Murinocardiopsis</taxon>
    </lineage>
</organism>
<evidence type="ECO:0000256" key="1">
    <source>
        <dbReference type="ARBA" id="ARBA00005964"/>
    </source>
</evidence>
<evidence type="ECO:0000256" key="2">
    <source>
        <dbReference type="ARBA" id="ARBA00022801"/>
    </source>
</evidence>
<proteinExistence type="inferred from homology"/>
<feature type="signal peptide" evidence="3">
    <location>
        <begin position="1"/>
        <end position="27"/>
    </location>
</feature>
<dbReference type="OrthoDB" id="4308422at2"/>
<dbReference type="Gene3D" id="3.40.50.1820">
    <property type="entry name" value="alpha/beta hydrolase"/>
    <property type="match status" value="1"/>
</dbReference>
<keyword evidence="2 3" id="KW-0378">Hydrolase</keyword>
<dbReference type="Pfam" id="PF00135">
    <property type="entry name" value="COesterase"/>
    <property type="match status" value="1"/>
</dbReference>
<dbReference type="PANTHER" id="PTHR11559">
    <property type="entry name" value="CARBOXYLESTERASE"/>
    <property type="match status" value="1"/>
</dbReference>
<dbReference type="InterPro" id="IPR050309">
    <property type="entry name" value="Type-B_Carboxylest/Lipase"/>
</dbReference>